<dbReference type="PANTHER" id="PTHR48101">
    <property type="entry name" value="METHYLMALONYL-COA MUTASE, MITOCHONDRIAL-RELATED"/>
    <property type="match status" value="1"/>
</dbReference>
<feature type="domain" description="Methylmalonyl-CoA mutase alpha/beta chain catalytic" evidence="1">
    <location>
        <begin position="44"/>
        <end position="128"/>
    </location>
</feature>
<protein>
    <submittedName>
        <fullName evidence="2">Methylmalonyl-CoA mutase</fullName>
    </submittedName>
</protein>
<dbReference type="Pfam" id="PF01642">
    <property type="entry name" value="MM_CoA_mutase"/>
    <property type="match status" value="1"/>
</dbReference>
<sequence>MNRNPDFTTLSFDAIDFPAVGFDAWKAKVEKATGKTIEHLVSSTMEHIDVKSLYTKEDLSGFDYLDYVAGIPPYLRGPYPSMYVTKPWTVRQYAGFSTAEESNAFYRRNLAAGQMGLSIAFDLATNMSALRAKAERG</sequence>
<reference evidence="2" key="1">
    <citation type="submission" date="2019-02" db="EMBL/GenBank/DDBJ databases">
        <authorList>
            <person name="Gruber-Vodicka R. H."/>
            <person name="Seah K. B. B."/>
        </authorList>
    </citation>
    <scope>NUCLEOTIDE SEQUENCE</scope>
    <source>
        <strain evidence="2">BECK_M7</strain>
    </source>
</reference>
<proteinExistence type="predicted"/>
<gene>
    <name evidence="2" type="ORF">BECKLFY1418B_GA0070995_11452</name>
</gene>
<dbReference type="GO" id="GO:0005737">
    <property type="term" value="C:cytoplasm"/>
    <property type="evidence" value="ECO:0007669"/>
    <property type="project" value="TreeGrafter"/>
</dbReference>
<dbReference type="PANTHER" id="PTHR48101:SF4">
    <property type="entry name" value="METHYLMALONYL-COA MUTASE, MITOCHONDRIAL"/>
    <property type="match status" value="1"/>
</dbReference>
<organism evidence="2">
    <name type="scientific">Candidatus Kentrum sp. LFY</name>
    <dbReference type="NCBI Taxonomy" id="2126342"/>
    <lineage>
        <taxon>Bacteria</taxon>
        <taxon>Pseudomonadati</taxon>
        <taxon>Pseudomonadota</taxon>
        <taxon>Gammaproteobacteria</taxon>
        <taxon>Candidatus Kentrum</taxon>
    </lineage>
</organism>
<dbReference type="AlphaFoldDB" id="A0A450V411"/>
<dbReference type="Gene3D" id="3.20.20.240">
    <property type="entry name" value="Methylmalonyl-CoA mutase"/>
    <property type="match status" value="1"/>
</dbReference>
<accession>A0A450V411</accession>
<dbReference type="GO" id="GO:0031419">
    <property type="term" value="F:cobalamin binding"/>
    <property type="evidence" value="ECO:0007669"/>
    <property type="project" value="InterPro"/>
</dbReference>
<name>A0A450V411_9GAMM</name>
<dbReference type="InterPro" id="IPR006099">
    <property type="entry name" value="MeMalonylCoA_mutase_a/b_cat"/>
</dbReference>
<dbReference type="InterPro" id="IPR016176">
    <property type="entry name" value="Cbl-dep_enz_cat"/>
</dbReference>
<dbReference type="GO" id="GO:0004494">
    <property type="term" value="F:methylmalonyl-CoA mutase activity"/>
    <property type="evidence" value="ECO:0007669"/>
    <property type="project" value="TreeGrafter"/>
</dbReference>
<dbReference type="EMBL" id="CAADFF010000145">
    <property type="protein sequence ID" value="VFJ99436.1"/>
    <property type="molecule type" value="Genomic_DNA"/>
</dbReference>
<evidence type="ECO:0000313" key="2">
    <source>
        <dbReference type="EMBL" id="VFJ99436.1"/>
    </source>
</evidence>
<dbReference type="SUPFAM" id="SSF51703">
    <property type="entry name" value="Cobalamin (vitamin B12)-dependent enzymes"/>
    <property type="match status" value="1"/>
</dbReference>
<dbReference type="GO" id="GO:0019678">
    <property type="term" value="P:propionate metabolic process, methylmalonyl pathway"/>
    <property type="evidence" value="ECO:0007669"/>
    <property type="project" value="TreeGrafter"/>
</dbReference>
<evidence type="ECO:0000259" key="1">
    <source>
        <dbReference type="Pfam" id="PF01642"/>
    </source>
</evidence>